<keyword evidence="2" id="KW-1185">Reference proteome</keyword>
<comment type="caution">
    <text evidence="1">The sequence shown here is derived from an EMBL/GenBank/DDBJ whole genome shotgun (WGS) entry which is preliminary data.</text>
</comment>
<gene>
    <name evidence="1" type="ORF">QCA50_015575</name>
</gene>
<proteinExistence type="predicted"/>
<protein>
    <submittedName>
        <fullName evidence="1">Uncharacterized protein</fullName>
    </submittedName>
</protein>
<name>A0AAW0FVA1_9APHY</name>
<sequence>MNRIRNLLVANNDKLNHIVIAQYKRAEYSVGAEENFHWAIIVLEKIGAGDGFEGPCYQVFDRHYNDERGIQWILFNKAVSLDRTEKTLGGISIGTIKRKDLEELDQILSNHLPVVKFAGWNCRDWVMEAIGLLRAKGWIPHEITEQATLLPALREASAISDARQRPIIVPFDAGTETRRFGVSCSSASQAQILES</sequence>
<dbReference type="Pfam" id="PF21858">
    <property type="entry name" value="DUF6914"/>
    <property type="match status" value="1"/>
</dbReference>
<dbReference type="EMBL" id="JASBNA010000041">
    <property type="protein sequence ID" value="KAK7681483.1"/>
    <property type="molecule type" value="Genomic_DNA"/>
</dbReference>
<dbReference type="AlphaFoldDB" id="A0AAW0FVA1"/>
<reference evidence="1 2" key="1">
    <citation type="submission" date="2022-09" db="EMBL/GenBank/DDBJ databases">
        <authorList>
            <person name="Palmer J.M."/>
        </authorList>
    </citation>
    <scope>NUCLEOTIDE SEQUENCE [LARGE SCALE GENOMIC DNA]</scope>
    <source>
        <strain evidence="1 2">DSM 7382</strain>
    </source>
</reference>
<dbReference type="InterPro" id="IPR054208">
    <property type="entry name" value="DUF6914"/>
</dbReference>
<dbReference type="Proteomes" id="UP001385951">
    <property type="component" value="Unassembled WGS sequence"/>
</dbReference>
<organism evidence="1 2">
    <name type="scientific">Cerrena zonata</name>
    <dbReference type="NCBI Taxonomy" id="2478898"/>
    <lineage>
        <taxon>Eukaryota</taxon>
        <taxon>Fungi</taxon>
        <taxon>Dikarya</taxon>
        <taxon>Basidiomycota</taxon>
        <taxon>Agaricomycotina</taxon>
        <taxon>Agaricomycetes</taxon>
        <taxon>Polyporales</taxon>
        <taxon>Cerrenaceae</taxon>
        <taxon>Cerrena</taxon>
    </lineage>
</organism>
<evidence type="ECO:0000313" key="2">
    <source>
        <dbReference type="Proteomes" id="UP001385951"/>
    </source>
</evidence>
<accession>A0AAW0FVA1</accession>
<evidence type="ECO:0000313" key="1">
    <source>
        <dbReference type="EMBL" id="KAK7681483.1"/>
    </source>
</evidence>